<dbReference type="Pfam" id="PF02597">
    <property type="entry name" value="ThiS"/>
    <property type="match status" value="1"/>
</dbReference>
<dbReference type="Proteomes" id="UP000617426">
    <property type="component" value="Unassembled WGS sequence"/>
</dbReference>
<dbReference type="GO" id="GO:0003700">
    <property type="term" value="F:DNA-binding transcription factor activity"/>
    <property type="evidence" value="ECO:0007669"/>
    <property type="project" value="InterPro"/>
</dbReference>
<protein>
    <submittedName>
        <fullName evidence="2">ArsR family transcriptional regulator/molybdopterin converting factor small subunit</fullName>
    </submittedName>
</protein>
<dbReference type="SUPFAM" id="SSF54285">
    <property type="entry name" value="MoaD/ThiS"/>
    <property type="match status" value="1"/>
</dbReference>
<accession>A0A923IXY9</accession>
<reference evidence="2" key="1">
    <citation type="submission" date="2020-08" db="EMBL/GenBank/DDBJ databases">
        <title>Sequencing the genomes of 1000 actinobacteria strains.</title>
        <authorList>
            <person name="Klenk H.-P."/>
        </authorList>
    </citation>
    <scope>NUCLEOTIDE SEQUENCE</scope>
    <source>
        <strain evidence="2">DSM 10695</strain>
    </source>
</reference>
<gene>
    <name evidence="2" type="ORF">HD592_000381</name>
</gene>
<comment type="caution">
    <text evidence="2">The sequence shown here is derived from an EMBL/GenBank/DDBJ whole genome shotgun (WGS) entry which is preliminary data.</text>
</comment>
<proteinExistence type="predicted"/>
<dbReference type="Pfam" id="PF12802">
    <property type="entry name" value="MarR_2"/>
    <property type="match status" value="1"/>
</dbReference>
<sequence length="328" mass="34650">MTSRVAPPSLADILATMATLTSAQHALLERIAEHDAPATVAELAAEADLHVSSVRETLEALCEMGLVTREQLPSQGRGRPALGYSTTTPADPAFPALMLTQMTAAVLDWLRVGLDEPTLSAREIGRNWADRALREMGVPDHTHGVRVPEGFILADHMGKIRMFLSALGFAAHPSKRRPCALVLTACPFTDPASPDPLALEVRRGLVERALERTASGLATWTYSPDPTDPIRAEVALEAITPTEGTPLMTTIRFYGGAAEAAGTDSLEINAAATPATLGELLDGLSASRPALAGVLDVSSFLVDQRPADRSWALAPGSRVDVLPPFAGG</sequence>
<dbReference type="InterPro" id="IPR012675">
    <property type="entry name" value="Beta-grasp_dom_sf"/>
</dbReference>
<organism evidence="2 3">
    <name type="scientific">Schaalia hyovaginalis</name>
    <dbReference type="NCBI Taxonomy" id="29316"/>
    <lineage>
        <taxon>Bacteria</taxon>
        <taxon>Bacillati</taxon>
        <taxon>Actinomycetota</taxon>
        <taxon>Actinomycetes</taxon>
        <taxon>Actinomycetales</taxon>
        <taxon>Actinomycetaceae</taxon>
        <taxon>Schaalia</taxon>
    </lineage>
</organism>
<dbReference type="InterPro" id="IPR036390">
    <property type="entry name" value="WH_DNA-bd_sf"/>
</dbReference>
<dbReference type="CDD" id="cd00754">
    <property type="entry name" value="Ubl_MoaD"/>
    <property type="match status" value="1"/>
</dbReference>
<feature type="domain" description="HTH marR-type" evidence="1">
    <location>
        <begin position="20"/>
        <end position="77"/>
    </location>
</feature>
<dbReference type="Gene3D" id="1.10.10.10">
    <property type="entry name" value="Winged helix-like DNA-binding domain superfamily/Winged helix DNA-binding domain"/>
    <property type="match status" value="1"/>
</dbReference>
<dbReference type="EMBL" id="JACHMK010000001">
    <property type="protein sequence ID" value="MBB6333816.1"/>
    <property type="molecule type" value="Genomic_DNA"/>
</dbReference>
<dbReference type="InterPro" id="IPR003749">
    <property type="entry name" value="ThiS/MoaD-like"/>
</dbReference>
<dbReference type="SUPFAM" id="SSF46785">
    <property type="entry name" value="Winged helix' DNA-binding domain"/>
    <property type="match status" value="1"/>
</dbReference>
<evidence type="ECO:0000313" key="2">
    <source>
        <dbReference type="EMBL" id="MBB6333816.1"/>
    </source>
</evidence>
<dbReference type="InterPro" id="IPR000835">
    <property type="entry name" value="HTH_MarR-typ"/>
</dbReference>
<keyword evidence="3" id="KW-1185">Reference proteome</keyword>
<name>A0A923IXY9_9ACTO</name>
<dbReference type="RefSeq" id="WP_246429962.1">
    <property type="nucleotide sequence ID" value="NZ_JACHMK010000001.1"/>
</dbReference>
<dbReference type="InterPro" id="IPR016155">
    <property type="entry name" value="Mopterin_synth/thiamin_S_b"/>
</dbReference>
<evidence type="ECO:0000259" key="1">
    <source>
        <dbReference type="Pfam" id="PF12802"/>
    </source>
</evidence>
<dbReference type="Gene3D" id="3.10.20.30">
    <property type="match status" value="1"/>
</dbReference>
<dbReference type="AlphaFoldDB" id="A0A923IXY9"/>
<evidence type="ECO:0000313" key="3">
    <source>
        <dbReference type="Proteomes" id="UP000617426"/>
    </source>
</evidence>
<dbReference type="InterPro" id="IPR036388">
    <property type="entry name" value="WH-like_DNA-bd_sf"/>
</dbReference>